<feature type="region of interest" description="Disordered" evidence="1">
    <location>
        <begin position="172"/>
        <end position="194"/>
    </location>
</feature>
<evidence type="ECO:0000313" key="2">
    <source>
        <dbReference type="EMBL" id="KAG7483088.1"/>
    </source>
</evidence>
<feature type="compositionally biased region" description="Polar residues" evidence="1">
    <location>
        <begin position="107"/>
        <end position="118"/>
    </location>
</feature>
<name>A0AAV6Q596_SOLSE</name>
<evidence type="ECO:0000256" key="1">
    <source>
        <dbReference type="SAM" id="MobiDB-lite"/>
    </source>
</evidence>
<dbReference type="EMBL" id="JAGKHQ010000019">
    <property type="protein sequence ID" value="KAG7483088.1"/>
    <property type="molecule type" value="Genomic_DNA"/>
</dbReference>
<protein>
    <submittedName>
        <fullName evidence="2">Uncharacterized protein</fullName>
    </submittedName>
</protein>
<accession>A0AAV6Q596</accession>
<feature type="region of interest" description="Disordered" evidence="1">
    <location>
        <begin position="97"/>
        <end position="119"/>
    </location>
</feature>
<comment type="caution">
    <text evidence="2">The sequence shown here is derived from an EMBL/GenBank/DDBJ whole genome shotgun (WGS) entry which is preliminary data.</text>
</comment>
<keyword evidence="3" id="KW-1185">Reference proteome</keyword>
<proteinExistence type="predicted"/>
<sequence>MKCADAVAAARRERAEEREDGVMLSALSELAVRTRSLATLSQLCLSRKGVKRQQVVIDRETKLPRNSGRSRESERGLTTTAVVCFCCTVVDIRDQRVQSPDCRDQDGNSGDYTRNTTPALPRSKFHLLKGEYQRSSDPPEIQSKALTYNGDSVWFSGAQYKVLSSEMITNTSVKSCPSNPHKSRPPLPLPSPDTIHKAQQRISNKTLINANNQTFPDDAKMNRKSREGMETRVLDFSLDLDEWTARRLLSRQQEVGSDVTRDSLTSSRE</sequence>
<gene>
    <name evidence="2" type="ORF">JOB18_038951</name>
</gene>
<organism evidence="2 3">
    <name type="scientific">Solea senegalensis</name>
    <name type="common">Senegalese sole</name>
    <dbReference type="NCBI Taxonomy" id="28829"/>
    <lineage>
        <taxon>Eukaryota</taxon>
        <taxon>Metazoa</taxon>
        <taxon>Chordata</taxon>
        <taxon>Craniata</taxon>
        <taxon>Vertebrata</taxon>
        <taxon>Euteleostomi</taxon>
        <taxon>Actinopterygii</taxon>
        <taxon>Neopterygii</taxon>
        <taxon>Teleostei</taxon>
        <taxon>Neoteleostei</taxon>
        <taxon>Acanthomorphata</taxon>
        <taxon>Carangaria</taxon>
        <taxon>Pleuronectiformes</taxon>
        <taxon>Pleuronectoidei</taxon>
        <taxon>Soleidae</taxon>
        <taxon>Solea</taxon>
    </lineage>
</organism>
<evidence type="ECO:0000313" key="3">
    <source>
        <dbReference type="Proteomes" id="UP000693946"/>
    </source>
</evidence>
<dbReference type="Proteomes" id="UP000693946">
    <property type="component" value="Linkage Group LG7"/>
</dbReference>
<reference evidence="2 3" key="1">
    <citation type="journal article" date="2021" name="Sci. Rep.">
        <title>Chromosome anchoring in Senegalese sole (Solea senegalensis) reveals sex-associated markers and genome rearrangements in flatfish.</title>
        <authorList>
            <person name="Guerrero-Cozar I."/>
            <person name="Gomez-Garrido J."/>
            <person name="Berbel C."/>
            <person name="Martinez-Blanch J.F."/>
            <person name="Alioto T."/>
            <person name="Claros M.G."/>
            <person name="Gagnaire P.A."/>
            <person name="Manchado M."/>
        </authorList>
    </citation>
    <scope>NUCLEOTIDE SEQUENCE [LARGE SCALE GENOMIC DNA]</scope>
    <source>
        <strain evidence="2">Sse05_10M</strain>
    </source>
</reference>
<feature type="compositionally biased region" description="Basic and acidic residues" evidence="1">
    <location>
        <begin position="97"/>
        <end position="106"/>
    </location>
</feature>
<dbReference type="AlphaFoldDB" id="A0AAV6Q596"/>